<evidence type="ECO:0000313" key="1">
    <source>
        <dbReference type="EMBL" id="KAF1933887.1"/>
    </source>
</evidence>
<reference evidence="1" key="1">
    <citation type="journal article" date="2020" name="Stud. Mycol.">
        <title>101 Dothideomycetes genomes: a test case for predicting lifestyles and emergence of pathogens.</title>
        <authorList>
            <person name="Haridas S."/>
            <person name="Albert R."/>
            <person name="Binder M."/>
            <person name="Bloem J."/>
            <person name="Labutti K."/>
            <person name="Salamov A."/>
            <person name="Andreopoulos B."/>
            <person name="Baker S."/>
            <person name="Barry K."/>
            <person name="Bills G."/>
            <person name="Bluhm B."/>
            <person name="Cannon C."/>
            <person name="Castanera R."/>
            <person name="Culley D."/>
            <person name="Daum C."/>
            <person name="Ezra D."/>
            <person name="Gonzalez J."/>
            <person name="Henrissat B."/>
            <person name="Kuo A."/>
            <person name="Liang C."/>
            <person name="Lipzen A."/>
            <person name="Lutzoni F."/>
            <person name="Magnuson J."/>
            <person name="Mondo S."/>
            <person name="Nolan M."/>
            <person name="Ohm R."/>
            <person name="Pangilinan J."/>
            <person name="Park H.-J."/>
            <person name="Ramirez L."/>
            <person name="Alfaro M."/>
            <person name="Sun H."/>
            <person name="Tritt A."/>
            <person name="Yoshinaga Y."/>
            <person name="Zwiers L.-H."/>
            <person name="Turgeon B."/>
            <person name="Goodwin S."/>
            <person name="Spatafora J."/>
            <person name="Crous P."/>
            <person name="Grigoriev I."/>
        </authorList>
    </citation>
    <scope>NUCLEOTIDE SEQUENCE</scope>
    <source>
        <strain evidence="1">CBS 183.55</strain>
    </source>
</reference>
<accession>A0A6A5S8Q1</accession>
<proteinExistence type="predicted"/>
<dbReference type="RefSeq" id="XP_033454135.1">
    <property type="nucleotide sequence ID" value="XM_033590507.1"/>
</dbReference>
<keyword evidence="2" id="KW-1185">Reference proteome</keyword>
<organism evidence="1 2">
    <name type="scientific">Didymella exigua CBS 183.55</name>
    <dbReference type="NCBI Taxonomy" id="1150837"/>
    <lineage>
        <taxon>Eukaryota</taxon>
        <taxon>Fungi</taxon>
        <taxon>Dikarya</taxon>
        <taxon>Ascomycota</taxon>
        <taxon>Pezizomycotina</taxon>
        <taxon>Dothideomycetes</taxon>
        <taxon>Pleosporomycetidae</taxon>
        <taxon>Pleosporales</taxon>
        <taxon>Pleosporineae</taxon>
        <taxon>Didymellaceae</taxon>
        <taxon>Didymella</taxon>
    </lineage>
</organism>
<name>A0A6A5S8Q1_9PLEO</name>
<sequence length="161" mass="17836">MLTCTGLQGVNSISETEQVPLVSYSWLLTTHARVRHGRRTGPRLESCISTRACVANVGFPRRNRFGGSSTGTDHSIGANRLVCKPFSVYGRWRLASDHESWKSRRLFYKALQLANSSNATPHPFVGRNGSEHTTIRTTLCRCLSRQPPKVEQGFSISVACS</sequence>
<gene>
    <name evidence="1" type="ORF">M421DRAFT_414936</name>
</gene>
<dbReference type="EMBL" id="ML978956">
    <property type="protein sequence ID" value="KAF1933887.1"/>
    <property type="molecule type" value="Genomic_DNA"/>
</dbReference>
<dbReference type="AlphaFoldDB" id="A0A6A5S8Q1"/>
<dbReference type="GeneID" id="54348175"/>
<dbReference type="Proteomes" id="UP000800082">
    <property type="component" value="Unassembled WGS sequence"/>
</dbReference>
<evidence type="ECO:0000313" key="2">
    <source>
        <dbReference type="Proteomes" id="UP000800082"/>
    </source>
</evidence>
<protein>
    <submittedName>
        <fullName evidence="1">Uncharacterized protein</fullName>
    </submittedName>
</protein>